<dbReference type="EMBL" id="ALWO02000016">
    <property type="protein sequence ID" value="EOZ99078.1"/>
    <property type="molecule type" value="Genomic_DNA"/>
</dbReference>
<accession>S2E9W2</accession>
<dbReference type="eggNOG" id="COG4122">
    <property type="taxonomic scope" value="Bacteria"/>
</dbReference>
<evidence type="ECO:0000313" key="1">
    <source>
        <dbReference type="EMBL" id="EOZ99078.1"/>
    </source>
</evidence>
<name>S2E9W2_INDAL</name>
<proteinExistence type="predicted"/>
<evidence type="ECO:0008006" key="3">
    <source>
        <dbReference type="Google" id="ProtNLM"/>
    </source>
</evidence>
<evidence type="ECO:0000313" key="2">
    <source>
        <dbReference type="Proteomes" id="UP000006073"/>
    </source>
</evidence>
<dbReference type="STRING" id="1189612.A33Q_0786"/>
<gene>
    <name evidence="1" type="ORF">A33Q_0786</name>
</gene>
<sequence>MDLFPLIAYIRYWLEQEDQYSLQAPFVSKLYTDLKKDLQRNLSQTDPFAEQRVLLSGDKEKINIRDFGAGSKKLKSAHRTTSDIYRYSTTGRKFSTIYNFLCRQTPAAHVLELGTCLGINTLYLAKATEGNLYSFEGSPSLVSKAENINCFDHVSFVSGDISETLPVHLKTHIPVDFALLDATHTYEATLKYVEMLLPHLHDDSILVIDDIHWSRGMQKAWEEINSLKEVSFSIDFYECGVLLFKKGMQKENRILSI</sequence>
<protein>
    <recommendedName>
        <fullName evidence="3">Methyltransferase domain-containing protein</fullName>
    </recommendedName>
</protein>
<dbReference type="AlphaFoldDB" id="S2E9W2"/>
<keyword evidence="2" id="KW-1185">Reference proteome</keyword>
<dbReference type="InterPro" id="IPR029063">
    <property type="entry name" value="SAM-dependent_MTases_sf"/>
</dbReference>
<dbReference type="Gene3D" id="3.40.50.150">
    <property type="entry name" value="Vaccinia Virus protein VP39"/>
    <property type="match status" value="1"/>
</dbReference>
<organism evidence="1 2">
    <name type="scientific">Indibacter alkaliphilus (strain CCUG 57479 / KCTC 22604 / LW1)</name>
    <dbReference type="NCBI Taxonomy" id="1189612"/>
    <lineage>
        <taxon>Bacteria</taxon>
        <taxon>Pseudomonadati</taxon>
        <taxon>Bacteroidota</taxon>
        <taxon>Cytophagia</taxon>
        <taxon>Cytophagales</taxon>
        <taxon>Cyclobacteriaceae</taxon>
    </lineage>
</organism>
<dbReference type="SUPFAM" id="SSF53335">
    <property type="entry name" value="S-adenosyl-L-methionine-dependent methyltransferases"/>
    <property type="match status" value="1"/>
</dbReference>
<reference evidence="1 2" key="1">
    <citation type="journal article" date="2013" name="Genome Announc.">
        <title>Draft Genome Sequence of Indibacter alkaliphilus Strain LW1T, Isolated from Lonar Lake, a Haloalkaline Lake in the Buldana District of Maharashtra, India.</title>
        <authorList>
            <person name="Singh A."/>
            <person name="Kumar Jangir P."/>
            <person name="Sharma R."/>
            <person name="Singh A."/>
            <person name="Kumar Pinnaka A."/>
            <person name="Shivaji S."/>
        </authorList>
    </citation>
    <scope>NUCLEOTIDE SEQUENCE [LARGE SCALE GENOMIC DNA]</scope>
    <source>
        <strain evidence="2">CCUG 57479 / KCTC 22604 / LW1</strain>
    </source>
</reference>
<comment type="caution">
    <text evidence="1">The sequence shown here is derived from an EMBL/GenBank/DDBJ whole genome shotgun (WGS) entry which is preliminary data.</text>
</comment>
<dbReference type="PANTHER" id="PTHR43167:SF1">
    <property type="entry name" value="PUTATIVE (AFU_ORTHOLOGUE AFUA_6G01830)-RELATED"/>
    <property type="match status" value="1"/>
</dbReference>
<dbReference type="Proteomes" id="UP000006073">
    <property type="component" value="Unassembled WGS sequence"/>
</dbReference>
<dbReference type="PANTHER" id="PTHR43167">
    <property type="entry name" value="PUTATIVE (AFU_ORTHOLOGUE AFUA_6G01830)-RELATED"/>
    <property type="match status" value="1"/>
</dbReference>
<dbReference type="CDD" id="cd02440">
    <property type="entry name" value="AdoMet_MTases"/>
    <property type="match status" value="1"/>
</dbReference>
<dbReference type="Pfam" id="PF13578">
    <property type="entry name" value="Methyltransf_24"/>
    <property type="match status" value="1"/>
</dbReference>